<name>A0ABU5NE26_9RICK</name>
<protein>
    <submittedName>
        <fullName evidence="1">Uncharacterized protein</fullName>
    </submittedName>
</protein>
<evidence type="ECO:0000313" key="2">
    <source>
        <dbReference type="Proteomes" id="UP001291687"/>
    </source>
</evidence>
<dbReference type="RefSeq" id="WP_322777297.1">
    <property type="nucleotide sequence ID" value="NZ_JARJFB010000129.1"/>
</dbReference>
<proteinExistence type="predicted"/>
<organism evidence="1 2">
    <name type="scientific">Candidatus Megaera venefica</name>
    <dbReference type="NCBI Taxonomy" id="2055910"/>
    <lineage>
        <taxon>Bacteria</taxon>
        <taxon>Pseudomonadati</taxon>
        <taxon>Pseudomonadota</taxon>
        <taxon>Alphaproteobacteria</taxon>
        <taxon>Rickettsiales</taxon>
        <taxon>Rickettsiaceae</taxon>
        <taxon>Candidatus Megaera</taxon>
    </lineage>
</organism>
<accession>A0ABU5NE26</accession>
<evidence type="ECO:0000313" key="1">
    <source>
        <dbReference type="EMBL" id="MEA0971396.1"/>
    </source>
</evidence>
<comment type="caution">
    <text evidence="1">The sequence shown here is derived from an EMBL/GenBank/DDBJ whole genome shotgun (WGS) entry which is preliminary data.</text>
</comment>
<gene>
    <name evidence="1" type="ORF">Megvenef_01374</name>
</gene>
<keyword evidence="2" id="KW-1185">Reference proteome</keyword>
<dbReference type="Proteomes" id="UP001291687">
    <property type="component" value="Unassembled WGS sequence"/>
</dbReference>
<dbReference type="EMBL" id="JARJFB010000129">
    <property type="protein sequence ID" value="MEA0971396.1"/>
    <property type="molecule type" value="Genomic_DNA"/>
</dbReference>
<sequence length="73" mass="8880">MKETKRYNKYFNSNTPEKLVERRSRSKQIIMLARTGDACDRMIALQRFQKECAERKRQRLLEEVRNVELLFSQ</sequence>
<reference evidence="1 2" key="1">
    <citation type="submission" date="2023-03" db="EMBL/GenBank/DDBJ databases">
        <title>Host association and intracellularity evolved multiple times independently in the Rickettsiales.</title>
        <authorList>
            <person name="Castelli M."/>
            <person name="Nardi T."/>
            <person name="Gammuto L."/>
            <person name="Bellinzona G."/>
            <person name="Sabaneyeva E."/>
            <person name="Potekhin A."/>
            <person name="Serra V."/>
            <person name="Petroni G."/>
            <person name="Sassera D."/>
        </authorList>
    </citation>
    <scope>NUCLEOTIDE SEQUENCE [LARGE SCALE GENOMIC DNA]</scope>
    <source>
        <strain evidence="1 2">Sr 2-6</strain>
    </source>
</reference>